<protein>
    <submittedName>
        <fullName evidence="1">Uncharacterized protein</fullName>
    </submittedName>
</protein>
<comment type="caution">
    <text evidence="1">The sequence shown here is derived from an EMBL/GenBank/DDBJ whole genome shotgun (WGS) entry which is preliminary data.</text>
</comment>
<keyword evidence="2" id="KW-1185">Reference proteome</keyword>
<sequence>MLEELHFQWQMGICFQKHHKVESIIFQQVKQAALQQKFYFQCKSPASSIIFYRIGISDAAVVTQNSSFTNGNLEVQEGRSRSVCLQNFLPFCQYIFHLLDGGFLYINTKYKGAVINKAFNCGKARLDLTQGM</sequence>
<proteinExistence type="predicted"/>
<dbReference type="EMBL" id="CM029041">
    <property type="protein sequence ID" value="KAG2624894.1"/>
    <property type="molecule type" value="Genomic_DNA"/>
</dbReference>
<evidence type="ECO:0000313" key="2">
    <source>
        <dbReference type="Proteomes" id="UP000823388"/>
    </source>
</evidence>
<dbReference type="Proteomes" id="UP000823388">
    <property type="component" value="Chromosome 3K"/>
</dbReference>
<accession>A0A8T0UVB0</accession>
<gene>
    <name evidence="1" type="ORF">PVAP13_3KG179600</name>
</gene>
<evidence type="ECO:0000313" key="1">
    <source>
        <dbReference type="EMBL" id="KAG2624894.1"/>
    </source>
</evidence>
<name>A0A8T0UVB0_PANVG</name>
<reference evidence="1" key="1">
    <citation type="submission" date="2020-05" db="EMBL/GenBank/DDBJ databases">
        <title>WGS assembly of Panicum virgatum.</title>
        <authorList>
            <person name="Lovell J.T."/>
            <person name="Jenkins J."/>
            <person name="Shu S."/>
            <person name="Juenger T.E."/>
            <person name="Schmutz J."/>
        </authorList>
    </citation>
    <scope>NUCLEOTIDE SEQUENCE</scope>
    <source>
        <strain evidence="1">AP13</strain>
    </source>
</reference>
<dbReference type="AlphaFoldDB" id="A0A8T0UVB0"/>
<organism evidence="1 2">
    <name type="scientific">Panicum virgatum</name>
    <name type="common">Blackwell switchgrass</name>
    <dbReference type="NCBI Taxonomy" id="38727"/>
    <lineage>
        <taxon>Eukaryota</taxon>
        <taxon>Viridiplantae</taxon>
        <taxon>Streptophyta</taxon>
        <taxon>Embryophyta</taxon>
        <taxon>Tracheophyta</taxon>
        <taxon>Spermatophyta</taxon>
        <taxon>Magnoliopsida</taxon>
        <taxon>Liliopsida</taxon>
        <taxon>Poales</taxon>
        <taxon>Poaceae</taxon>
        <taxon>PACMAD clade</taxon>
        <taxon>Panicoideae</taxon>
        <taxon>Panicodae</taxon>
        <taxon>Paniceae</taxon>
        <taxon>Panicinae</taxon>
        <taxon>Panicum</taxon>
        <taxon>Panicum sect. Hiantes</taxon>
    </lineage>
</organism>